<protein>
    <submittedName>
        <fullName evidence="3">Single-stranded DNA-binding protein</fullName>
    </submittedName>
</protein>
<organism evidence="3 4">
    <name type="scientific">Caldicellulosiruptor changbaiensis</name>
    <dbReference type="NCBI Taxonomy" id="1222016"/>
    <lineage>
        <taxon>Bacteria</taxon>
        <taxon>Bacillati</taxon>
        <taxon>Bacillota</taxon>
        <taxon>Bacillota incertae sedis</taxon>
        <taxon>Caldicellulosiruptorales</taxon>
        <taxon>Caldicellulosiruptoraceae</taxon>
        <taxon>Caldicellulosiruptor</taxon>
    </lineage>
</organism>
<dbReference type="SUPFAM" id="SSF50249">
    <property type="entry name" value="Nucleic acid-binding proteins"/>
    <property type="match status" value="1"/>
</dbReference>
<dbReference type="InterPro" id="IPR012340">
    <property type="entry name" value="NA-bd_OB-fold"/>
</dbReference>
<dbReference type="PANTHER" id="PTHR10302:SF27">
    <property type="entry name" value="SINGLE-STRANDED DNA-BINDING PROTEIN"/>
    <property type="match status" value="1"/>
</dbReference>
<dbReference type="EMBL" id="CP034791">
    <property type="protein sequence ID" value="AZT90249.1"/>
    <property type="molecule type" value="Genomic_DNA"/>
</dbReference>
<evidence type="ECO:0000256" key="2">
    <source>
        <dbReference type="PROSITE-ProRule" id="PRU00252"/>
    </source>
</evidence>
<evidence type="ECO:0000256" key="1">
    <source>
        <dbReference type="ARBA" id="ARBA00023125"/>
    </source>
</evidence>
<dbReference type="GO" id="GO:0009295">
    <property type="term" value="C:nucleoid"/>
    <property type="evidence" value="ECO:0007669"/>
    <property type="project" value="TreeGrafter"/>
</dbReference>
<proteinExistence type="predicted"/>
<dbReference type="Pfam" id="PF00436">
    <property type="entry name" value="SSB"/>
    <property type="match status" value="1"/>
</dbReference>
<dbReference type="CDD" id="cd04496">
    <property type="entry name" value="SSB_OBF"/>
    <property type="match status" value="1"/>
</dbReference>
<reference evidence="3 4" key="1">
    <citation type="submission" date="2018-12" db="EMBL/GenBank/DDBJ databases">
        <title>Genome sequence from the cellulolytic species, Caldicellulosiruptor changbaiensis.</title>
        <authorList>
            <person name="Blumer-Schuette S.E."/>
            <person name="Mendoza C."/>
        </authorList>
    </citation>
    <scope>NUCLEOTIDE SEQUENCE [LARGE SCALE GENOMIC DNA]</scope>
    <source>
        <strain evidence="3 4">CBS-Z</strain>
    </source>
</reference>
<dbReference type="GO" id="GO:0006260">
    <property type="term" value="P:DNA replication"/>
    <property type="evidence" value="ECO:0007669"/>
    <property type="project" value="InterPro"/>
</dbReference>
<evidence type="ECO:0000313" key="4">
    <source>
        <dbReference type="Proteomes" id="UP000282930"/>
    </source>
</evidence>
<dbReference type="GO" id="GO:0003697">
    <property type="term" value="F:single-stranded DNA binding"/>
    <property type="evidence" value="ECO:0007669"/>
    <property type="project" value="InterPro"/>
</dbReference>
<dbReference type="PANTHER" id="PTHR10302">
    <property type="entry name" value="SINGLE-STRANDED DNA-BINDING PROTEIN"/>
    <property type="match status" value="1"/>
</dbReference>
<keyword evidence="4" id="KW-1185">Reference proteome</keyword>
<dbReference type="InterPro" id="IPR011344">
    <property type="entry name" value="ssDNA-bd"/>
</dbReference>
<dbReference type="Proteomes" id="UP000282930">
    <property type="component" value="Chromosome"/>
</dbReference>
<dbReference type="NCBIfam" id="NF004476">
    <property type="entry name" value="PRK05813.1"/>
    <property type="match status" value="1"/>
</dbReference>
<name>A0A3T0D5B6_9FIRM</name>
<dbReference type="KEGG" id="ccha:ELD05_06120"/>
<gene>
    <name evidence="3" type="ORF">ELD05_06120</name>
</gene>
<dbReference type="PROSITE" id="PS50935">
    <property type="entry name" value="SSB"/>
    <property type="match status" value="2"/>
</dbReference>
<evidence type="ECO:0000313" key="3">
    <source>
        <dbReference type="EMBL" id="AZT90249.1"/>
    </source>
</evidence>
<dbReference type="AlphaFoldDB" id="A0A3T0D5B6"/>
<accession>A0A3T0D5B6</accession>
<dbReference type="Gene3D" id="2.40.50.140">
    <property type="entry name" value="Nucleic acid-binding proteins"/>
    <property type="match status" value="2"/>
</dbReference>
<keyword evidence="1 2" id="KW-0238">DNA-binding</keyword>
<sequence>MPQNPLDNNRVYLCGKVATPLNFSHESFGEKFFTFKLEVPRLSQQKDVLLVTISERLLINVNLDEGSLIEVIGQFRSYNNPSNVGNRLILTIFARDIKNVETIDPTRNINEIFLNGYVCKKPQYRTTPLGREITDILLAVNRLYGKSDYIPCIAWGRNAKYASTFQIGDNIKVWGRVQSRDYQKRLETGEVETRTAYEVSIFKLEKVENEQQKS</sequence>
<dbReference type="InterPro" id="IPR000424">
    <property type="entry name" value="Primosome_PriB/ssb"/>
</dbReference>
<dbReference type="RefSeq" id="WP_127351736.1">
    <property type="nucleotide sequence ID" value="NZ_CP034791.1"/>
</dbReference>